<evidence type="ECO:0000313" key="2">
    <source>
        <dbReference type="EMBL" id="MBR0597794.1"/>
    </source>
</evidence>
<accession>A0A8J7VZ66</accession>
<keyword evidence="1" id="KW-0472">Membrane</keyword>
<reference evidence="2" key="2">
    <citation type="submission" date="2021-04" db="EMBL/GenBank/DDBJ databases">
        <authorList>
            <person name="Liu J."/>
        </authorList>
    </citation>
    <scope>NUCLEOTIDE SEQUENCE</scope>
    <source>
        <strain evidence="2">BAD-6</strain>
    </source>
</reference>
<sequence length="243" mass="28870">MLNNHRTVIRVFGCELFRLLIIVIFLSMMIFAIILPMPQYYIKHQDYMGAYDYEPGSRPSLNRILEEEAQKSGIRYDKGSFEILDSHGMSFNHLFLCSYRINGTQEVRIFHFEKNIFGNMKPKYPLSQSYIIPNSADEDDFYRAYVEDGIFGGYLLTAGYASETTVLKNYKLNHFRVDQVHPSNYFMWIELVHEPWKTELVKFILTFLFILVLGTFLNRYRKPVKFYSGWRKGDKIFPRRIEE</sequence>
<comment type="caution">
    <text evidence="2">The sequence shown here is derived from an EMBL/GenBank/DDBJ whole genome shotgun (WGS) entry which is preliminary data.</text>
</comment>
<reference evidence="2" key="1">
    <citation type="submission" date="2021-04" db="EMBL/GenBank/DDBJ databases">
        <title>Sinoanaerobacter chloroacetimidivorans sp. nov., an obligate anaerobic bacterium isolated from anaerobic sludge.</title>
        <authorList>
            <person name="Bao Y."/>
        </authorList>
    </citation>
    <scope>NUCLEOTIDE SEQUENCE</scope>
    <source>
        <strain evidence="2">BAD-6</strain>
    </source>
</reference>
<organism evidence="2 3">
    <name type="scientific">Sinanaerobacter chloroacetimidivorans</name>
    <dbReference type="NCBI Taxonomy" id="2818044"/>
    <lineage>
        <taxon>Bacteria</taxon>
        <taxon>Bacillati</taxon>
        <taxon>Bacillota</taxon>
        <taxon>Clostridia</taxon>
        <taxon>Peptostreptococcales</taxon>
        <taxon>Anaerovoracaceae</taxon>
        <taxon>Sinanaerobacter</taxon>
    </lineage>
</organism>
<feature type="transmembrane region" description="Helical" evidence="1">
    <location>
        <begin position="200"/>
        <end position="217"/>
    </location>
</feature>
<evidence type="ECO:0000256" key="1">
    <source>
        <dbReference type="SAM" id="Phobius"/>
    </source>
</evidence>
<dbReference type="Proteomes" id="UP000675664">
    <property type="component" value="Unassembled WGS sequence"/>
</dbReference>
<keyword evidence="3" id="KW-1185">Reference proteome</keyword>
<dbReference type="RefSeq" id="WP_227017925.1">
    <property type="nucleotide sequence ID" value="NZ_JAGSND010000004.1"/>
</dbReference>
<feature type="transmembrane region" description="Helical" evidence="1">
    <location>
        <begin position="16"/>
        <end position="37"/>
    </location>
</feature>
<evidence type="ECO:0000313" key="3">
    <source>
        <dbReference type="Proteomes" id="UP000675664"/>
    </source>
</evidence>
<dbReference type="EMBL" id="JAGSND010000004">
    <property type="protein sequence ID" value="MBR0597794.1"/>
    <property type="molecule type" value="Genomic_DNA"/>
</dbReference>
<dbReference type="AlphaFoldDB" id="A0A8J7VZ66"/>
<keyword evidence="1" id="KW-0812">Transmembrane</keyword>
<gene>
    <name evidence="2" type="ORF">KCX82_07915</name>
</gene>
<keyword evidence="1" id="KW-1133">Transmembrane helix</keyword>
<protein>
    <submittedName>
        <fullName evidence="2">Uncharacterized protein</fullName>
    </submittedName>
</protein>
<name>A0A8J7VZ66_9FIRM</name>
<proteinExistence type="predicted"/>